<organism evidence="6 7">
    <name type="scientific">Anaeromicrobium sediminis</name>
    <dbReference type="NCBI Taxonomy" id="1478221"/>
    <lineage>
        <taxon>Bacteria</taxon>
        <taxon>Bacillati</taxon>
        <taxon>Bacillota</taxon>
        <taxon>Clostridia</taxon>
        <taxon>Peptostreptococcales</taxon>
        <taxon>Thermotaleaceae</taxon>
        <taxon>Anaeromicrobium</taxon>
    </lineage>
</organism>
<dbReference type="InterPro" id="IPR003439">
    <property type="entry name" value="ABC_transporter-like_ATP-bd"/>
</dbReference>
<dbReference type="GO" id="GO:0005524">
    <property type="term" value="F:ATP binding"/>
    <property type="evidence" value="ECO:0007669"/>
    <property type="project" value="UniProtKB-KW"/>
</dbReference>
<evidence type="ECO:0000256" key="2">
    <source>
        <dbReference type="ARBA" id="ARBA00022448"/>
    </source>
</evidence>
<dbReference type="PROSITE" id="PS00211">
    <property type="entry name" value="ABC_TRANSPORTER_1"/>
    <property type="match status" value="1"/>
</dbReference>
<dbReference type="PROSITE" id="PS50893">
    <property type="entry name" value="ABC_TRANSPORTER_2"/>
    <property type="match status" value="1"/>
</dbReference>
<proteinExistence type="inferred from homology"/>
<dbReference type="AlphaFoldDB" id="A0A267MAC2"/>
<accession>A0A267MAC2</accession>
<dbReference type="InterPro" id="IPR050153">
    <property type="entry name" value="Metal_Ion_Import_ABC"/>
</dbReference>
<keyword evidence="2" id="KW-0813">Transport</keyword>
<dbReference type="Gene3D" id="3.40.50.300">
    <property type="entry name" value="P-loop containing nucleotide triphosphate hydrolases"/>
    <property type="match status" value="1"/>
</dbReference>
<evidence type="ECO:0000256" key="3">
    <source>
        <dbReference type="ARBA" id="ARBA00022741"/>
    </source>
</evidence>
<dbReference type="CDD" id="cd03235">
    <property type="entry name" value="ABC_Metallic_Cations"/>
    <property type="match status" value="1"/>
</dbReference>
<comment type="similarity">
    <text evidence="1">Belongs to the ABC transporter superfamily.</text>
</comment>
<dbReference type="InterPro" id="IPR027417">
    <property type="entry name" value="P-loop_NTPase"/>
</dbReference>
<keyword evidence="3" id="KW-0547">Nucleotide-binding</keyword>
<dbReference type="GO" id="GO:0016887">
    <property type="term" value="F:ATP hydrolysis activity"/>
    <property type="evidence" value="ECO:0007669"/>
    <property type="project" value="InterPro"/>
</dbReference>
<dbReference type="Pfam" id="PF00005">
    <property type="entry name" value="ABC_tran"/>
    <property type="match status" value="1"/>
</dbReference>
<keyword evidence="7" id="KW-1185">Reference proteome</keyword>
<dbReference type="InterPro" id="IPR017871">
    <property type="entry name" value="ABC_transporter-like_CS"/>
</dbReference>
<evidence type="ECO:0000313" key="6">
    <source>
        <dbReference type="EMBL" id="PAB56496.1"/>
    </source>
</evidence>
<dbReference type="Proteomes" id="UP000216024">
    <property type="component" value="Unassembled WGS sequence"/>
</dbReference>
<reference evidence="6 7" key="1">
    <citation type="submission" date="2017-06" db="EMBL/GenBank/DDBJ databases">
        <title>Draft genome sequence of anaerobic fermentative bacterium Anaeromicrobium sediminis DY2726D isolated from West Pacific Ocean sediments.</title>
        <authorList>
            <person name="Zeng X."/>
        </authorList>
    </citation>
    <scope>NUCLEOTIDE SEQUENCE [LARGE SCALE GENOMIC DNA]</scope>
    <source>
        <strain evidence="6 7">DY2726D</strain>
    </source>
</reference>
<protein>
    <submittedName>
        <fullName evidence="6">ABC transporter</fullName>
    </submittedName>
</protein>
<dbReference type="PANTHER" id="PTHR42734">
    <property type="entry name" value="METAL TRANSPORT SYSTEM ATP-BINDING PROTEIN TM_0124-RELATED"/>
    <property type="match status" value="1"/>
</dbReference>
<gene>
    <name evidence="6" type="ORF">CCE28_20720</name>
</gene>
<dbReference type="InterPro" id="IPR003593">
    <property type="entry name" value="AAA+_ATPase"/>
</dbReference>
<evidence type="ECO:0000256" key="4">
    <source>
        <dbReference type="ARBA" id="ARBA00022840"/>
    </source>
</evidence>
<comment type="caution">
    <text evidence="6">The sequence shown here is derived from an EMBL/GenBank/DDBJ whole genome shotgun (WGS) entry which is preliminary data.</text>
</comment>
<dbReference type="PANTHER" id="PTHR42734:SF17">
    <property type="entry name" value="METAL TRANSPORT SYSTEM ATP-BINDING PROTEIN TM_0124-RELATED"/>
    <property type="match status" value="1"/>
</dbReference>
<keyword evidence="4" id="KW-0067">ATP-binding</keyword>
<evidence type="ECO:0000256" key="1">
    <source>
        <dbReference type="ARBA" id="ARBA00005417"/>
    </source>
</evidence>
<dbReference type="RefSeq" id="WP_095135981.1">
    <property type="nucleotide sequence ID" value="NZ_NIBG01000034.1"/>
</dbReference>
<evidence type="ECO:0000313" key="7">
    <source>
        <dbReference type="Proteomes" id="UP000216024"/>
    </source>
</evidence>
<dbReference type="EMBL" id="NIBG01000034">
    <property type="protein sequence ID" value="PAB56496.1"/>
    <property type="molecule type" value="Genomic_DNA"/>
</dbReference>
<evidence type="ECO:0000259" key="5">
    <source>
        <dbReference type="PROSITE" id="PS50893"/>
    </source>
</evidence>
<dbReference type="SUPFAM" id="SSF52540">
    <property type="entry name" value="P-loop containing nucleoside triphosphate hydrolases"/>
    <property type="match status" value="1"/>
</dbReference>
<dbReference type="SMART" id="SM00382">
    <property type="entry name" value="AAA"/>
    <property type="match status" value="1"/>
</dbReference>
<sequence>MTFIECSDLSFSYENKTVLSKVNFSVEKADYICILGENGSGKSTLVKGLLNLKRPSNGKIVFSKGIKSNEIGYLSQQKSMLKDFPASVFEVVLSGRLSSMGIRPFYTKKDKAIANKNIEKLGISHLKKKSFVELSGGQQQRVLLARGLCGTEKLLILDEPVTGLDPLVTLELYDLIKMINETEKMTIIMVTHDAREAIKHASHILHLANKQLFFGTTEEYKKTRMAEEFLGGGKVD</sequence>
<name>A0A267MAC2_9FIRM</name>
<dbReference type="OrthoDB" id="9806726at2"/>
<feature type="domain" description="ABC transporter" evidence="5">
    <location>
        <begin position="4"/>
        <end position="234"/>
    </location>
</feature>